<dbReference type="InterPro" id="IPR033248">
    <property type="entry name" value="Transketolase_C"/>
</dbReference>
<name>G0QZB2_ICHMU</name>
<accession>G0QZB2</accession>
<dbReference type="CDD" id="cd07036">
    <property type="entry name" value="TPP_PYR_E1-PDHc-beta_like"/>
    <property type="match status" value="1"/>
</dbReference>
<dbReference type="FunFam" id="3.40.50.920:FF:000001">
    <property type="entry name" value="Pyruvate dehydrogenase E1 beta subunit"/>
    <property type="match status" value="1"/>
</dbReference>
<evidence type="ECO:0000256" key="2">
    <source>
        <dbReference type="ARBA" id="ARBA00023002"/>
    </source>
</evidence>
<dbReference type="SMART" id="SM00861">
    <property type="entry name" value="Transket_pyr"/>
    <property type="match status" value="1"/>
</dbReference>
<dbReference type="RefSeq" id="XP_004030678.1">
    <property type="nucleotide sequence ID" value="XM_004030630.1"/>
</dbReference>
<dbReference type="NCBIfam" id="NF006667">
    <property type="entry name" value="PRK09212.1"/>
    <property type="match status" value="1"/>
</dbReference>
<evidence type="ECO:0000256" key="3">
    <source>
        <dbReference type="ARBA" id="ARBA00023052"/>
    </source>
</evidence>
<evidence type="ECO:0000256" key="5">
    <source>
        <dbReference type="RuleBase" id="RU364074"/>
    </source>
</evidence>
<dbReference type="PANTHER" id="PTHR11624">
    <property type="entry name" value="DEHYDROGENASE RELATED"/>
    <property type="match status" value="1"/>
</dbReference>
<organism evidence="7 8">
    <name type="scientific">Ichthyophthirius multifiliis</name>
    <name type="common">White spot disease agent</name>
    <name type="synonym">Ich</name>
    <dbReference type="NCBI Taxonomy" id="5932"/>
    <lineage>
        <taxon>Eukaryota</taxon>
        <taxon>Sar</taxon>
        <taxon>Alveolata</taxon>
        <taxon>Ciliophora</taxon>
        <taxon>Intramacronucleata</taxon>
        <taxon>Oligohymenophorea</taxon>
        <taxon>Hymenostomatida</taxon>
        <taxon>Ophryoglenina</taxon>
        <taxon>Ichthyophthirius</taxon>
    </lineage>
</organism>
<keyword evidence="4 5" id="KW-0670">Pyruvate</keyword>
<comment type="cofactor">
    <cofactor evidence="1 5">
        <name>thiamine diphosphate</name>
        <dbReference type="ChEBI" id="CHEBI:58937"/>
    </cofactor>
</comment>
<feature type="domain" description="Transketolase-like pyrimidine-binding" evidence="6">
    <location>
        <begin position="30"/>
        <end position="205"/>
    </location>
</feature>
<evidence type="ECO:0000256" key="4">
    <source>
        <dbReference type="ARBA" id="ARBA00023317"/>
    </source>
</evidence>
<dbReference type="Gene3D" id="3.40.50.920">
    <property type="match status" value="1"/>
</dbReference>
<dbReference type="eggNOG" id="KOG0524">
    <property type="taxonomic scope" value="Eukaryota"/>
</dbReference>
<dbReference type="SUPFAM" id="SSF52922">
    <property type="entry name" value="TK C-terminal domain-like"/>
    <property type="match status" value="1"/>
</dbReference>
<dbReference type="GO" id="GO:0004739">
    <property type="term" value="F:pyruvate dehydrogenase (acetyl-transferring) activity"/>
    <property type="evidence" value="ECO:0007669"/>
    <property type="project" value="UniProtKB-UniRule"/>
</dbReference>
<proteinExistence type="predicted"/>
<reference evidence="7 8" key="1">
    <citation type="submission" date="2011-07" db="EMBL/GenBank/DDBJ databases">
        <authorList>
            <person name="Coyne R."/>
            <person name="Brami D."/>
            <person name="Johnson J."/>
            <person name="Hostetler J."/>
            <person name="Hannick L."/>
            <person name="Clark T."/>
            <person name="Cassidy-Hanley D."/>
            <person name="Inman J."/>
        </authorList>
    </citation>
    <scope>NUCLEOTIDE SEQUENCE [LARGE SCALE GENOMIC DNA]</scope>
    <source>
        <strain evidence="7 8">G5</strain>
    </source>
</reference>
<dbReference type="Pfam" id="PF02780">
    <property type="entry name" value="Transketolase_C"/>
    <property type="match status" value="1"/>
</dbReference>
<dbReference type="InParanoid" id="G0QZB2"/>
<protein>
    <recommendedName>
        <fullName evidence="5">Pyruvate dehydrogenase E1 component subunit beta</fullName>
        <ecNumber evidence="5">1.2.4.1</ecNumber>
    </recommendedName>
</protein>
<dbReference type="InterPro" id="IPR029061">
    <property type="entry name" value="THDP-binding"/>
</dbReference>
<dbReference type="FunCoup" id="G0QZB2">
    <property type="interactions" value="227"/>
</dbReference>
<evidence type="ECO:0000313" key="8">
    <source>
        <dbReference type="Proteomes" id="UP000008983"/>
    </source>
</evidence>
<dbReference type="InterPro" id="IPR009014">
    <property type="entry name" value="Transketo_C/PFOR_II"/>
</dbReference>
<keyword evidence="2 5" id="KW-0560">Oxidoreductase</keyword>
<comment type="catalytic activity">
    <reaction evidence="5">
        <text>N(6)-[(R)-lipoyl]-L-lysyl-[protein] + pyruvate + H(+) = N(6)-[(R)-S(8)-acetyldihydrolipoyl]-L-lysyl-[protein] + CO2</text>
        <dbReference type="Rhea" id="RHEA:19189"/>
        <dbReference type="Rhea" id="RHEA-COMP:10474"/>
        <dbReference type="Rhea" id="RHEA-COMP:10478"/>
        <dbReference type="ChEBI" id="CHEBI:15361"/>
        <dbReference type="ChEBI" id="CHEBI:15378"/>
        <dbReference type="ChEBI" id="CHEBI:16526"/>
        <dbReference type="ChEBI" id="CHEBI:83099"/>
        <dbReference type="ChEBI" id="CHEBI:83111"/>
        <dbReference type="EC" id="1.2.4.1"/>
    </reaction>
</comment>
<dbReference type="InterPro" id="IPR005475">
    <property type="entry name" value="Transketolase-like_Pyr-bd"/>
</dbReference>
<comment type="function">
    <text evidence="5">The pyruvate dehydrogenase complex catalyzes the overall conversion of pyruvate to acetyl-CoA and CO2.</text>
</comment>
<dbReference type="InterPro" id="IPR027110">
    <property type="entry name" value="PDHB_mito-type"/>
</dbReference>
<sequence length="358" mass="39568">MIKCLLPKSVLHQKFMSQQLFNTIKFNKSITVREALNTALDEELQNDPKVFLIGEELGIYQGAYKITKNLIQKHGAERIWDTPISEIGFTGMAVGASMHGLKPVLEFMTWNFAMQAIDHIINSSAKLHYMSNGILSSPIVFRGINGASAAVAAQHSQCFAAWFSSVPGLITLVPYDAEDARGLLKSAIRDPNPVVFLENEIMYNQQFEVSDQVLDKDFVVPIGKAKIMREGNDVTLVSFSRGVSYCLEAAQLLAKESVSCEVINLRTVRPLDRKTIIDSVKKTHHLVVVEEGWPQCGIGSEICALLMESSAFDQLDAPVERITGLDIPMPYAPNLEAMCLPNSGNVVNAVRKCLNLKK</sequence>
<dbReference type="GeneID" id="14905544"/>
<dbReference type="GO" id="GO:0006086">
    <property type="term" value="P:pyruvate decarboxylation to acetyl-CoA"/>
    <property type="evidence" value="ECO:0007669"/>
    <property type="project" value="InterPro"/>
</dbReference>
<dbReference type="Pfam" id="PF02779">
    <property type="entry name" value="Transket_pyr"/>
    <property type="match status" value="1"/>
</dbReference>
<dbReference type="AlphaFoldDB" id="G0QZB2"/>
<evidence type="ECO:0000313" key="7">
    <source>
        <dbReference type="EMBL" id="EGR29442.1"/>
    </source>
</evidence>
<gene>
    <name evidence="7" type="ORF">IMG5_155490</name>
</gene>
<dbReference type="Gene3D" id="3.40.50.970">
    <property type="match status" value="1"/>
</dbReference>
<dbReference type="NCBIfam" id="NF008854">
    <property type="entry name" value="PRK11892.1"/>
    <property type="match status" value="1"/>
</dbReference>
<dbReference type="EMBL" id="GL984143">
    <property type="protein sequence ID" value="EGR29442.1"/>
    <property type="molecule type" value="Genomic_DNA"/>
</dbReference>
<dbReference type="PANTHER" id="PTHR11624:SF96">
    <property type="entry name" value="PYRUVATE DEHYDROGENASE E1 COMPONENT SUBUNIT BETA, MITOCHONDRIAL"/>
    <property type="match status" value="1"/>
</dbReference>
<keyword evidence="3 5" id="KW-0786">Thiamine pyrophosphate</keyword>
<keyword evidence="8" id="KW-1185">Reference proteome</keyword>
<dbReference type="EC" id="1.2.4.1" evidence="5"/>
<dbReference type="SUPFAM" id="SSF52518">
    <property type="entry name" value="Thiamin diphosphate-binding fold (THDP-binding)"/>
    <property type="match status" value="1"/>
</dbReference>
<dbReference type="OMA" id="WYANCPG"/>
<evidence type="ECO:0000259" key="6">
    <source>
        <dbReference type="SMART" id="SM00861"/>
    </source>
</evidence>
<evidence type="ECO:0000256" key="1">
    <source>
        <dbReference type="ARBA" id="ARBA00001964"/>
    </source>
</evidence>
<dbReference type="OrthoDB" id="10266385at2759"/>
<dbReference type="FunFam" id="3.40.50.970:FF:000001">
    <property type="entry name" value="Pyruvate dehydrogenase E1 beta subunit"/>
    <property type="match status" value="1"/>
</dbReference>
<dbReference type="Proteomes" id="UP000008983">
    <property type="component" value="Unassembled WGS sequence"/>
</dbReference>
<dbReference type="STRING" id="857967.G0QZB2"/>